<dbReference type="Proteomes" id="UP000224485">
    <property type="component" value="Segment"/>
</dbReference>
<organism evidence="2 3">
    <name type="scientific">Arthrobacter phage Rings</name>
    <dbReference type="NCBI Taxonomy" id="1772313"/>
    <lineage>
        <taxon>Viruses</taxon>
        <taxon>Duplodnaviria</taxon>
        <taxon>Heunggongvirae</taxon>
        <taxon>Uroviricota</taxon>
        <taxon>Caudoviricetes</taxon>
        <taxon>Amigovirus</taxon>
        <taxon>Amigovirus amigo</taxon>
    </lineage>
</organism>
<protein>
    <submittedName>
        <fullName evidence="2">RNA ligase</fullName>
    </submittedName>
</protein>
<dbReference type="InterPro" id="IPR019039">
    <property type="entry name" value="T4-Rnl1-like_N"/>
</dbReference>
<proteinExistence type="predicted"/>
<dbReference type="GO" id="GO:0016874">
    <property type="term" value="F:ligase activity"/>
    <property type="evidence" value="ECO:0007669"/>
    <property type="project" value="UniProtKB-KW"/>
</dbReference>
<dbReference type="Pfam" id="PF09511">
    <property type="entry name" value="RNA_lig_T4_1"/>
    <property type="match status" value="1"/>
</dbReference>
<keyword evidence="2" id="KW-0436">Ligase</keyword>
<feature type="domain" description="T4 RNA ligase 1-like N-terminal" evidence="1">
    <location>
        <begin position="56"/>
        <end position="189"/>
    </location>
</feature>
<name>A0A0U4B5Z5_9CAUD</name>
<accession>A0A0U4B5Z5</accession>
<reference evidence="2 3" key="1">
    <citation type="submission" date="2015-11" db="EMBL/GenBank/DDBJ databases">
        <authorList>
            <person name="Trulli M."/>
            <person name="Cordero M."/>
            <person name="Cross T."/>
            <person name="Dunbar D."/>
            <person name="Bradley K.W."/>
            <person name="Asai D.J."/>
            <person name="Bowman C.A."/>
            <person name="Russell D.A."/>
            <person name="Pope W.H."/>
            <person name="Jacobs-Sera D."/>
            <person name="Hendrix R.W."/>
            <person name="Hatfull G.F."/>
        </authorList>
    </citation>
    <scope>NUCLEOTIDE SEQUENCE [LARGE SCALE GENOMIC DNA]</scope>
</reference>
<evidence type="ECO:0000313" key="2">
    <source>
        <dbReference type="EMBL" id="ALY10141.1"/>
    </source>
</evidence>
<sequence length="357" mass="41195">MVMANLYKILDEYRLEELEECGRIKANKHPSGDLLIWNYTNKAQFANEWSLEERVCRGVITNLNGDIIARGMPKFFNYGDPRTGIEDYEKEFIFSFEKFDGSLGIIYPVDGSWAVATRGSFTSDQAKEATRMLHTHEYRELLTMAQQCNDAGYTVLVEIIYPENRIVVDYHGQSDLKWIGTVKNSTGEFGPNYNICTGYGDGWIPDVDTNKEGHVCQTESGVLFKVKGEDYIRLHKTLFGLSNKTVWETLVAPNGYQAFLDLRNQLPADTAVWADRKYKQLQAHQNRLYRQTLDIYTHLTDDYPDRATLARRLQREAPEFLSFVFTLLDKGDEQLIKSINKAIKPKKFEPYMVEKED</sequence>
<evidence type="ECO:0000259" key="1">
    <source>
        <dbReference type="Pfam" id="PF09511"/>
    </source>
</evidence>
<gene>
    <name evidence="2" type="primary">66</name>
    <name evidence="2" type="ORF">RINGS_66</name>
</gene>
<evidence type="ECO:0000313" key="3">
    <source>
        <dbReference type="Proteomes" id="UP000224485"/>
    </source>
</evidence>
<dbReference type="EMBL" id="KU160663">
    <property type="protein sequence ID" value="ALY10141.1"/>
    <property type="molecule type" value="Genomic_DNA"/>
</dbReference>